<feature type="region of interest" description="Disordered" evidence="1">
    <location>
        <begin position="168"/>
        <end position="198"/>
    </location>
</feature>
<dbReference type="Proteomes" id="UP001205843">
    <property type="component" value="Unassembled WGS sequence"/>
</dbReference>
<evidence type="ECO:0000313" key="3">
    <source>
        <dbReference type="Proteomes" id="UP001205843"/>
    </source>
</evidence>
<sequence>MDESRRALIAENINLLSQLRTLITQTSSSTFQRQHPDLGSGSIGEQVRHVLNHYESLLRDCTTVDYENRTRGSSVETAPSFALFRIDEISQELQQLAQGSGPSRVRMPETVTISGQKRRVHLDSTMERELSFLASHTTHHLALIRILATVAGSRVPSGVGIAKSTQDYRQSLDQGDGAAQPRPLAAGDVFTGRKRAST</sequence>
<accession>A0AAE3G629</accession>
<dbReference type="PANTHER" id="PTHR39473:SF1">
    <property type="entry name" value="DINB-LIKE DOMAIN-CONTAINING PROTEIN"/>
    <property type="match status" value="1"/>
</dbReference>
<evidence type="ECO:0000256" key="1">
    <source>
        <dbReference type="SAM" id="MobiDB-lite"/>
    </source>
</evidence>
<name>A0AAE3G629_9GAMM</name>
<evidence type="ECO:0000313" key="2">
    <source>
        <dbReference type="EMBL" id="MCP1676501.1"/>
    </source>
</evidence>
<comment type="caution">
    <text evidence="2">The sequence shown here is derived from an EMBL/GenBank/DDBJ whole genome shotgun (WGS) entry which is preliminary data.</text>
</comment>
<proteinExistence type="predicted"/>
<gene>
    <name evidence="2" type="ORF">J2T57_003662</name>
</gene>
<reference evidence="2" key="1">
    <citation type="submission" date="2022-03" db="EMBL/GenBank/DDBJ databases">
        <title>Genomic Encyclopedia of Type Strains, Phase III (KMG-III): the genomes of soil and plant-associated and newly described type strains.</title>
        <authorList>
            <person name="Whitman W."/>
        </authorList>
    </citation>
    <scope>NUCLEOTIDE SEQUENCE</scope>
    <source>
        <strain evidence="2">ANL 6-2</strain>
    </source>
</reference>
<organism evidence="2 3">
    <name type="scientific">Natronocella acetinitrilica</name>
    <dbReference type="NCBI Taxonomy" id="414046"/>
    <lineage>
        <taxon>Bacteria</taxon>
        <taxon>Pseudomonadati</taxon>
        <taxon>Pseudomonadota</taxon>
        <taxon>Gammaproteobacteria</taxon>
        <taxon>Chromatiales</taxon>
        <taxon>Ectothiorhodospiraceae</taxon>
        <taxon>Natronocella</taxon>
    </lineage>
</organism>
<dbReference type="PANTHER" id="PTHR39473">
    <property type="match status" value="1"/>
</dbReference>
<dbReference type="SUPFAM" id="SSF109854">
    <property type="entry name" value="DinB/YfiT-like putative metalloenzymes"/>
    <property type="match status" value="1"/>
</dbReference>
<protein>
    <submittedName>
        <fullName evidence="2">Damage-inducible protein DinB</fullName>
    </submittedName>
</protein>
<dbReference type="AlphaFoldDB" id="A0AAE3G629"/>
<dbReference type="Gene3D" id="1.20.120.450">
    <property type="entry name" value="dinb family like domain"/>
    <property type="match status" value="1"/>
</dbReference>
<keyword evidence="3" id="KW-1185">Reference proteome</keyword>
<dbReference type="EMBL" id="JALJXV010000009">
    <property type="protein sequence ID" value="MCP1676501.1"/>
    <property type="molecule type" value="Genomic_DNA"/>
</dbReference>
<dbReference type="InterPro" id="IPR034660">
    <property type="entry name" value="DinB/YfiT-like"/>
</dbReference>